<name>A0A8T1IKZ6_9STRA</name>
<organism evidence="5 6">
    <name type="scientific">Phytophthora cactorum</name>
    <dbReference type="NCBI Taxonomy" id="29920"/>
    <lineage>
        <taxon>Eukaryota</taxon>
        <taxon>Sar</taxon>
        <taxon>Stramenopiles</taxon>
        <taxon>Oomycota</taxon>
        <taxon>Peronosporomycetes</taxon>
        <taxon>Peronosporales</taxon>
        <taxon>Peronosporaceae</taxon>
        <taxon>Phytophthora</taxon>
    </lineage>
</organism>
<dbReference type="EMBL" id="RCMV01000088">
    <property type="protein sequence ID" value="KAG3225257.1"/>
    <property type="molecule type" value="Genomic_DNA"/>
</dbReference>
<evidence type="ECO:0000313" key="4">
    <source>
        <dbReference type="EMBL" id="KAG2992790.1"/>
    </source>
</evidence>
<dbReference type="EMBL" id="RCMK01000109">
    <property type="protein sequence ID" value="KAG2948510.1"/>
    <property type="molecule type" value="Genomic_DNA"/>
</dbReference>
<dbReference type="AlphaFoldDB" id="A0A8T1IKZ6"/>
<dbReference type="Proteomes" id="UP000760860">
    <property type="component" value="Unassembled WGS sequence"/>
</dbReference>
<evidence type="ECO:0000313" key="5">
    <source>
        <dbReference type="EMBL" id="KAG3225257.1"/>
    </source>
</evidence>
<dbReference type="Proteomes" id="UP000697107">
    <property type="component" value="Unassembled WGS sequence"/>
</dbReference>
<comment type="caution">
    <text evidence="5">The sequence shown here is derived from an EMBL/GenBank/DDBJ whole genome shotgun (WGS) entry which is preliminary data.</text>
</comment>
<evidence type="ECO:0000313" key="3">
    <source>
        <dbReference type="EMBL" id="KAG2948510.1"/>
    </source>
</evidence>
<reference evidence="5" key="1">
    <citation type="submission" date="2018-05" db="EMBL/GenBank/DDBJ databases">
        <title>Effector identification in a new, highly contiguous assembly of the strawberry crown rot pathogen Phytophthora cactorum.</title>
        <authorList>
            <person name="Armitage A.D."/>
            <person name="Nellist C.F."/>
            <person name="Bates H."/>
            <person name="Vickerstaff R.J."/>
            <person name="Harrison R.J."/>
        </authorList>
    </citation>
    <scope>NUCLEOTIDE SEQUENCE</scope>
    <source>
        <strain evidence="2">4032</strain>
        <strain evidence="3">4040</strain>
        <strain evidence="4">P415</strain>
        <strain evidence="5">P421</strain>
    </source>
</reference>
<feature type="region of interest" description="Disordered" evidence="1">
    <location>
        <begin position="1"/>
        <end position="37"/>
    </location>
</feature>
<protein>
    <submittedName>
        <fullName evidence="5">Uncharacterized protein</fullName>
    </submittedName>
</protein>
<dbReference type="Proteomes" id="UP000736787">
    <property type="component" value="Unassembled WGS sequence"/>
</dbReference>
<evidence type="ECO:0000313" key="2">
    <source>
        <dbReference type="EMBL" id="KAG2933808.1"/>
    </source>
</evidence>
<dbReference type="EMBL" id="RCML01000081">
    <property type="protein sequence ID" value="KAG2992790.1"/>
    <property type="molecule type" value="Genomic_DNA"/>
</dbReference>
<evidence type="ECO:0000313" key="6">
    <source>
        <dbReference type="Proteomes" id="UP000760860"/>
    </source>
</evidence>
<proteinExistence type="predicted"/>
<accession>A0A8T1IKZ6</accession>
<dbReference type="Proteomes" id="UP000774804">
    <property type="component" value="Unassembled WGS sequence"/>
</dbReference>
<gene>
    <name evidence="2" type="ORF">PC115_g5354</name>
    <name evidence="3" type="ORF">PC117_g5956</name>
    <name evidence="4" type="ORF">PC118_g4350</name>
    <name evidence="5" type="ORF">PC129_g4113</name>
</gene>
<sequence length="37" mass="3795">MGELSDICSDGSAVWTDESPGSEQLSFGNPPKVLAAV</sequence>
<dbReference type="EMBL" id="RCMI01000111">
    <property type="protein sequence ID" value="KAG2933808.1"/>
    <property type="molecule type" value="Genomic_DNA"/>
</dbReference>
<evidence type="ECO:0000256" key="1">
    <source>
        <dbReference type="SAM" id="MobiDB-lite"/>
    </source>
</evidence>